<protein>
    <recommendedName>
        <fullName evidence="12">Bestrophin</fullName>
    </recommendedName>
</protein>
<evidence type="ECO:0000256" key="7">
    <source>
        <dbReference type="ARBA" id="ARBA00023136"/>
    </source>
</evidence>
<feature type="transmembrane region" description="Helical" evidence="9">
    <location>
        <begin position="98"/>
        <end position="116"/>
    </location>
</feature>
<evidence type="ECO:0000313" key="10">
    <source>
        <dbReference type="EMBL" id="OZI34944.1"/>
    </source>
</evidence>
<evidence type="ECO:0000256" key="9">
    <source>
        <dbReference type="SAM" id="Phobius"/>
    </source>
</evidence>
<dbReference type="AlphaFoldDB" id="A0A261SC28"/>
<name>A0A261SC28_9BORD</name>
<dbReference type="GO" id="GO:0005886">
    <property type="term" value="C:plasma membrane"/>
    <property type="evidence" value="ECO:0007669"/>
    <property type="project" value="UniProtKB-SubCell"/>
</dbReference>
<dbReference type="GO" id="GO:0005254">
    <property type="term" value="F:chloride channel activity"/>
    <property type="evidence" value="ECO:0007669"/>
    <property type="project" value="InterPro"/>
</dbReference>
<keyword evidence="6" id="KW-0406">Ion transport</keyword>
<keyword evidence="7 9" id="KW-0472">Membrane</keyword>
<reference evidence="11" key="1">
    <citation type="submission" date="2017-05" db="EMBL/GenBank/DDBJ databases">
        <title>Complete and WGS of Bordetella genogroups.</title>
        <authorList>
            <person name="Spilker T."/>
            <person name="Lipuma J."/>
        </authorList>
    </citation>
    <scope>NUCLEOTIDE SEQUENCE [LARGE SCALE GENOMIC DNA]</scope>
    <source>
        <strain evidence="11">AU16122</strain>
    </source>
</reference>
<evidence type="ECO:0000256" key="5">
    <source>
        <dbReference type="ARBA" id="ARBA00022989"/>
    </source>
</evidence>
<evidence type="ECO:0000256" key="1">
    <source>
        <dbReference type="ARBA" id="ARBA00004651"/>
    </source>
</evidence>
<dbReference type="Proteomes" id="UP000216020">
    <property type="component" value="Unassembled WGS sequence"/>
</dbReference>
<feature type="transmembrane region" description="Helical" evidence="9">
    <location>
        <begin position="66"/>
        <end position="86"/>
    </location>
</feature>
<dbReference type="EMBL" id="NEVM01000002">
    <property type="protein sequence ID" value="OZI34944.1"/>
    <property type="molecule type" value="Genomic_DNA"/>
</dbReference>
<gene>
    <name evidence="10" type="ORF">CAL29_15960</name>
</gene>
<organism evidence="10 11">
    <name type="scientific">Bordetella genomosp. 10</name>
    <dbReference type="NCBI Taxonomy" id="1416804"/>
    <lineage>
        <taxon>Bacteria</taxon>
        <taxon>Pseudomonadati</taxon>
        <taxon>Pseudomonadota</taxon>
        <taxon>Betaproteobacteria</taxon>
        <taxon>Burkholderiales</taxon>
        <taxon>Alcaligenaceae</taxon>
        <taxon>Bordetella</taxon>
    </lineage>
</organism>
<accession>A0A261SC28</accession>
<sequence>MYRPGPPSYIGDPGRSRVARRVSIPGAPAGDPSPARRDVTTTRVNRMIVRSKTAWIRLLFSRHGSMLKYIATPLALNLLLALAAVYGEYKDPGFFKELSPIPFSLLGVALAIFVAFRNNVCYARFWEARILWGNMKNTARDLARFFITAPGLSMDDPQVVRAIDLLAAFPYALKHQLRGTDPRANITRLLDRSLAADVLRRECRAQYVLELLQRRLVDWHREGRYGEVLLAAGLQKLGVLSGVLGGCERIRGTPVPYAYDVLLHRTTHVYCAVLPFGLAGSLGWATPFIASFITYAYLAWHAIATELEEPFGVEPNDLALAAMSVDTERALRQAIDAADMPPRLAPDRRFRLY</sequence>
<evidence type="ECO:0000256" key="4">
    <source>
        <dbReference type="ARBA" id="ARBA00022692"/>
    </source>
</evidence>
<comment type="similarity">
    <text evidence="8">Belongs to the anion channel-forming bestrophin (TC 1.A.46) family.</text>
</comment>
<comment type="caution">
    <text evidence="10">The sequence shown here is derived from an EMBL/GenBank/DDBJ whole genome shotgun (WGS) entry which is preliminary data.</text>
</comment>
<comment type="subcellular location">
    <subcellularLocation>
        <location evidence="1">Cell membrane</location>
        <topology evidence="1">Multi-pass membrane protein</topology>
    </subcellularLocation>
</comment>
<keyword evidence="5 9" id="KW-1133">Transmembrane helix</keyword>
<dbReference type="RefSeq" id="WP_094853933.1">
    <property type="nucleotide sequence ID" value="NZ_NEVM01000002.1"/>
</dbReference>
<keyword evidence="3" id="KW-1003">Cell membrane</keyword>
<proteinExistence type="inferred from homology"/>
<keyword evidence="11" id="KW-1185">Reference proteome</keyword>
<evidence type="ECO:0000313" key="11">
    <source>
        <dbReference type="Proteomes" id="UP000216020"/>
    </source>
</evidence>
<dbReference type="OrthoDB" id="445589at2"/>
<keyword evidence="2" id="KW-0813">Transport</keyword>
<evidence type="ECO:0008006" key="12">
    <source>
        <dbReference type="Google" id="ProtNLM"/>
    </source>
</evidence>
<evidence type="ECO:0000256" key="8">
    <source>
        <dbReference type="ARBA" id="ARBA00034708"/>
    </source>
</evidence>
<evidence type="ECO:0000256" key="3">
    <source>
        <dbReference type="ARBA" id="ARBA00022475"/>
    </source>
</evidence>
<dbReference type="InterPro" id="IPR044669">
    <property type="entry name" value="YneE/VCCN1/2-like"/>
</dbReference>
<evidence type="ECO:0000256" key="6">
    <source>
        <dbReference type="ARBA" id="ARBA00023065"/>
    </source>
</evidence>
<dbReference type="Pfam" id="PF25539">
    <property type="entry name" value="Bestrophin_2"/>
    <property type="match status" value="1"/>
</dbReference>
<keyword evidence="4 9" id="KW-0812">Transmembrane</keyword>
<dbReference type="PANTHER" id="PTHR33281:SF19">
    <property type="entry name" value="VOLTAGE-DEPENDENT ANION CHANNEL-FORMING PROTEIN YNEE"/>
    <property type="match status" value="1"/>
</dbReference>
<evidence type="ECO:0000256" key="2">
    <source>
        <dbReference type="ARBA" id="ARBA00022448"/>
    </source>
</evidence>
<dbReference type="PANTHER" id="PTHR33281">
    <property type="entry name" value="UPF0187 PROTEIN YNEE"/>
    <property type="match status" value="1"/>
</dbReference>